<dbReference type="Pfam" id="PF07727">
    <property type="entry name" value="RVT_2"/>
    <property type="match status" value="1"/>
</dbReference>
<proteinExistence type="predicted"/>
<evidence type="ECO:0000313" key="2">
    <source>
        <dbReference type="EMBL" id="KAL0456584.1"/>
    </source>
</evidence>
<reference evidence="2" key="2">
    <citation type="journal article" date="2024" name="Plant">
        <title>Genomic evolution and insights into agronomic trait innovations of Sesamum species.</title>
        <authorList>
            <person name="Miao H."/>
            <person name="Wang L."/>
            <person name="Qu L."/>
            <person name="Liu H."/>
            <person name="Sun Y."/>
            <person name="Le M."/>
            <person name="Wang Q."/>
            <person name="Wei S."/>
            <person name="Zheng Y."/>
            <person name="Lin W."/>
            <person name="Duan Y."/>
            <person name="Cao H."/>
            <person name="Xiong S."/>
            <person name="Wang X."/>
            <person name="Wei L."/>
            <person name="Li C."/>
            <person name="Ma Q."/>
            <person name="Ju M."/>
            <person name="Zhao R."/>
            <person name="Li G."/>
            <person name="Mu C."/>
            <person name="Tian Q."/>
            <person name="Mei H."/>
            <person name="Zhang T."/>
            <person name="Gao T."/>
            <person name="Zhang H."/>
        </authorList>
    </citation>
    <scope>NUCLEOTIDE SEQUENCE</scope>
    <source>
        <strain evidence="2">KEN1</strain>
    </source>
</reference>
<dbReference type="SUPFAM" id="SSF56672">
    <property type="entry name" value="DNA/RNA polymerases"/>
    <property type="match status" value="1"/>
</dbReference>
<reference evidence="2" key="1">
    <citation type="submission" date="2020-06" db="EMBL/GenBank/DDBJ databases">
        <authorList>
            <person name="Li T."/>
            <person name="Hu X."/>
            <person name="Zhang T."/>
            <person name="Song X."/>
            <person name="Zhang H."/>
            <person name="Dai N."/>
            <person name="Sheng W."/>
            <person name="Hou X."/>
            <person name="Wei L."/>
        </authorList>
    </citation>
    <scope>NUCLEOTIDE SEQUENCE</scope>
    <source>
        <strain evidence="2">KEN1</strain>
        <tissue evidence="2">Leaf</tissue>
    </source>
</reference>
<dbReference type="InterPro" id="IPR043502">
    <property type="entry name" value="DNA/RNA_pol_sf"/>
</dbReference>
<accession>A0AAW2XU04</accession>
<comment type="caution">
    <text evidence="2">The sequence shown here is derived from an EMBL/GenBank/DDBJ whole genome shotgun (WGS) entry which is preliminary data.</text>
</comment>
<dbReference type="AlphaFoldDB" id="A0AAW2XU04"/>
<dbReference type="PANTHER" id="PTHR11439:SF465">
    <property type="entry name" value="REVERSE TRANSCRIPTASE TY1_COPIA-TYPE DOMAIN-CONTAINING PROTEIN"/>
    <property type="match status" value="1"/>
</dbReference>
<dbReference type="InterPro" id="IPR013103">
    <property type="entry name" value="RVT_2"/>
</dbReference>
<gene>
    <name evidence="2" type="ORF">Slati_0997600</name>
</gene>
<organism evidence="2">
    <name type="scientific">Sesamum latifolium</name>
    <dbReference type="NCBI Taxonomy" id="2727402"/>
    <lineage>
        <taxon>Eukaryota</taxon>
        <taxon>Viridiplantae</taxon>
        <taxon>Streptophyta</taxon>
        <taxon>Embryophyta</taxon>
        <taxon>Tracheophyta</taxon>
        <taxon>Spermatophyta</taxon>
        <taxon>Magnoliopsida</taxon>
        <taxon>eudicotyledons</taxon>
        <taxon>Gunneridae</taxon>
        <taxon>Pentapetalae</taxon>
        <taxon>asterids</taxon>
        <taxon>lamiids</taxon>
        <taxon>Lamiales</taxon>
        <taxon>Pedaliaceae</taxon>
        <taxon>Sesamum</taxon>
    </lineage>
</organism>
<sequence>MPNPSQTDMNPITLQDLCTEQMTPQELAPISRRSVRQMTRPVWLDDYEPRNYQQAKQGNEWVKAMQAEITALERNNTLIITRATDAGLISLLLYVDDILVTGPSKSHITGIKGYLDQLFTIKDLGEAKYFLGLEIARSSQGLIVTQTKYMNDLVTDMGQTQAKFATPLPVGVKLTIDAGGVLQDPSQYRRLIGRVLYLGYTRLDISHATQQLSQFIQCPCQQHWKAVVHLVCYIKGSLFTGLFFPFQNDLALTTFSNVDWVACLDSRKSLIGYCLFLGSAPVSWKTKKQNTLSRSTVEAEYRSMASAFYELTWLTYLLTDFGVTVQLPVPFFYDNKAALHIIENPVFYERTKHLEIDCHIVRDKFKDGLIQPTFIRSKLQLIMSNGGPPPIGRGQRGRNHGLPVPPPVGDASQLQAHSAFSSHVGFSFLCHDASLTVVCCFSFATNNYGTSCSSSLPVAQSITDTKDQLAAAERINPGLIHCKSLTVALLLE</sequence>
<protein>
    <submittedName>
        <fullName evidence="2">Retrovirus-related Pol polyprotein from transposon RE2</fullName>
    </submittedName>
</protein>
<dbReference type="EMBL" id="JACGWN010000003">
    <property type="protein sequence ID" value="KAL0456584.1"/>
    <property type="molecule type" value="Genomic_DNA"/>
</dbReference>
<dbReference type="PANTHER" id="PTHR11439">
    <property type="entry name" value="GAG-POL-RELATED RETROTRANSPOSON"/>
    <property type="match status" value="1"/>
</dbReference>
<dbReference type="CDD" id="cd09272">
    <property type="entry name" value="RNase_HI_RT_Ty1"/>
    <property type="match status" value="1"/>
</dbReference>
<name>A0AAW2XU04_9LAMI</name>
<feature type="domain" description="Reverse transcriptase Ty1/copia-type" evidence="1">
    <location>
        <begin position="82"/>
        <end position="163"/>
    </location>
</feature>
<evidence type="ECO:0000259" key="1">
    <source>
        <dbReference type="Pfam" id="PF07727"/>
    </source>
</evidence>